<feature type="transmembrane region" description="Helical" evidence="1">
    <location>
        <begin position="12"/>
        <end position="37"/>
    </location>
</feature>
<reference evidence="3" key="1">
    <citation type="submission" date="2016-07" db="EMBL/GenBank/DDBJ databases">
        <authorList>
            <person name="Florea S."/>
            <person name="Webb J.S."/>
            <person name="Jaromczyk J."/>
            <person name="Schardl C.L."/>
        </authorList>
    </citation>
    <scope>NUCLEOTIDE SEQUENCE [LARGE SCALE GENOMIC DNA]</scope>
    <source>
        <strain evidence="3">MIT 01-6242</strain>
    </source>
</reference>
<dbReference type="PANTHER" id="PTHR31721:SF4">
    <property type="entry name" value="OS06G0710300 PROTEIN"/>
    <property type="match status" value="1"/>
</dbReference>
<sequence>MKFLHQIFANILWNSRLFVIFAVVLSMVGSILLFWVASVDILKAGAKTYQYYTNGLSAGEDIHTILLNAIVGVVDLYLIAVVLLIFAFGLYELFIAKIEIKDEQSSKVLEIHTLDQLKDKLAKVIVMALIVAFFSKVLNMGIETSLDMIYFAGSILGLSLGLYFLHKDSKH</sequence>
<evidence type="ECO:0000313" key="2">
    <source>
        <dbReference type="EMBL" id="ANV98393.1"/>
    </source>
</evidence>
<dbReference type="KEGG" id="het:BBW65_06105"/>
<dbReference type="RefSeq" id="WP_066341078.1">
    <property type="nucleotide sequence ID" value="NZ_CP016503.1"/>
</dbReference>
<organism evidence="2 3">
    <name type="scientific">Helicobacter enhydrae</name>
    <dbReference type="NCBI Taxonomy" id="222136"/>
    <lineage>
        <taxon>Bacteria</taxon>
        <taxon>Pseudomonadati</taxon>
        <taxon>Campylobacterota</taxon>
        <taxon>Epsilonproteobacteria</taxon>
        <taxon>Campylobacterales</taxon>
        <taxon>Helicobacteraceae</taxon>
        <taxon>Helicobacter</taxon>
    </lineage>
</organism>
<dbReference type="Pfam" id="PF03350">
    <property type="entry name" value="UPF0114"/>
    <property type="match status" value="1"/>
</dbReference>
<dbReference type="AlphaFoldDB" id="A0A1B1U6H6"/>
<dbReference type="Proteomes" id="UP000092884">
    <property type="component" value="Chromosome"/>
</dbReference>
<dbReference type="PIRSF" id="PIRSF026509">
    <property type="entry name" value="UCP026509"/>
    <property type="match status" value="1"/>
</dbReference>
<proteinExistence type="predicted"/>
<keyword evidence="1" id="KW-1133">Transmembrane helix</keyword>
<dbReference type="OrthoDB" id="553933at2"/>
<gene>
    <name evidence="2" type="ORF">BBW65_06105</name>
</gene>
<dbReference type="PANTHER" id="PTHR31721">
    <property type="entry name" value="OS06G0710300 PROTEIN"/>
    <property type="match status" value="1"/>
</dbReference>
<feature type="transmembrane region" description="Helical" evidence="1">
    <location>
        <begin position="76"/>
        <end position="100"/>
    </location>
</feature>
<accession>A0A1B1U6H6</accession>
<feature type="transmembrane region" description="Helical" evidence="1">
    <location>
        <begin position="148"/>
        <end position="165"/>
    </location>
</feature>
<dbReference type="STRING" id="222136.BBW65_06105"/>
<keyword evidence="1" id="KW-0812">Transmembrane</keyword>
<protein>
    <recommendedName>
        <fullName evidence="4">YqhA family protein</fullName>
    </recommendedName>
</protein>
<keyword evidence="1" id="KW-0472">Membrane</keyword>
<name>A0A1B1U6H6_9HELI</name>
<keyword evidence="3" id="KW-1185">Reference proteome</keyword>
<dbReference type="InterPro" id="IPR005134">
    <property type="entry name" value="UPF0114"/>
</dbReference>
<evidence type="ECO:0008006" key="4">
    <source>
        <dbReference type="Google" id="ProtNLM"/>
    </source>
</evidence>
<dbReference type="EMBL" id="CP016503">
    <property type="protein sequence ID" value="ANV98393.1"/>
    <property type="molecule type" value="Genomic_DNA"/>
</dbReference>
<feature type="transmembrane region" description="Helical" evidence="1">
    <location>
        <begin position="121"/>
        <end position="142"/>
    </location>
</feature>
<evidence type="ECO:0000313" key="3">
    <source>
        <dbReference type="Proteomes" id="UP000092884"/>
    </source>
</evidence>
<evidence type="ECO:0000256" key="1">
    <source>
        <dbReference type="SAM" id="Phobius"/>
    </source>
</evidence>